<dbReference type="SUPFAM" id="SSF53822">
    <property type="entry name" value="Periplasmic binding protein-like I"/>
    <property type="match status" value="1"/>
</dbReference>
<reference evidence="1 2" key="1">
    <citation type="submission" date="2019-03" db="EMBL/GenBank/DDBJ databases">
        <title>Draft genome sequences of novel Actinobacteria.</title>
        <authorList>
            <person name="Sahin N."/>
            <person name="Ay H."/>
            <person name="Saygin H."/>
        </authorList>
    </citation>
    <scope>NUCLEOTIDE SEQUENCE [LARGE SCALE GENOMIC DNA]</scope>
    <source>
        <strain evidence="1 2">16K309</strain>
    </source>
</reference>
<sequence>MLVAAGLAVWQPWKPCGPGMQAEGSPHICVGLNLEGSSFGAHDAVELLRERVKQHNAEVAGPEFVTVVVLDNMTPDVEQDSLGEANVRHGVEGALTAAWRANNSLVANGKLPRVKLQLANYGNGAVHHADAVREIVAAKDSAHIVAVVGLGQSLNTTRAAAAALSEAGIAVVSSMASADNMNQHVDDTGRYIRRFFRITPTNVDAGRAAATHVHQSGYEKVMLVQDTNPADIYSLTLGRAFRDSYKELLGHDIADVLTYTSPKDSGDIPRAEYMEKMFADTHARICLEDPDLVYFAGRGADLRPFLQTLSQNGQCDRPEVDILTSDDASNVVSQPLPALTDSGVRLFYTSVATRGQWNGPGQEENRARYEEFEEVFGQLGFNAEVDLLNGYAMSTHDAVLVATAAARMVPSVMTNTTNVADWIKKFDCVQPYLGVTGKIAYKTDPAVQGNPVDKAMPILRLEPDGRPVQVGLVWPSGQPFGPQSCG</sequence>
<dbReference type="EMBL" id="SMKS01000032">
    <property type="protein sequence ID" value="TDD04234.1"/>
    <property type="molecule type" value="Genomic_DNA"/>
</dbReference>
<dbReference type="OrthoDB" id="3440574at2"/>
<dbReference type="RefSeq" id="WP_132676432.1">
    <property type="nucleotide sequence ID" value="NZ_SMKS01000032.1"/>
</dbReference>
<accession>A0A4R4VP17</accession>
<protein>
    <submittedName>
        <fullName evidence="1">Amino acid ABC transporter substrate-binding protein</fullName>
    </submittedName>
</protein>
<evidence type="ECO:0000313" key="2">
    <source>
        <dbReference type="Proteomes" id="UP000295674"/>
    </source>
</evidence>
<dbReference type="Gene3D" id="3.40.50.2300">
    <property type="match status" value="2"/>
</dbReference>
<gene>
    <name evidence="1" type="ORF">E1181_18440</name>
</gene>
<dbReference type="Proteomes" id="UP000295674">
    <property type="component" value="Unassembled WGS sequence"/>
</dbReference>
<organism evidence="1 2">
    <name type="scientific">Saccharopolyspora terrae</name>
    <dbReference type="NCBI Taxonomy" id="2530384"/>
    <lineage>
        <taxon>Bacteria</taxon>
        <taxon>Bacillati</taxon>
        <taxon>Actinomycetota</taxon>
        <taxon>Actinomycetes</taxon>
        <taxon>Pseudonocardiales</taxon>
        <taxon>Pseudonocardiaceae</taxon>
        <taxon>Saccharopolyspora</taxon>
    </lineage>
</organism>
<evidence type="ECO:0000313" key="1">
    <source>
        <dbReference type="EMBL" id="TDD04234.1"/>
    </source>
</evidence>
<dbReference type="AlphaFoldDB" id="A0A4R4VP17"/>
<name>A0A4R4VP17_9PSEU</name>
<proteinExistence type="predicted"/>
<keyword evidence="2" id="KW-1185">Reference proteome</keyword>
<dbReference type="InterPro" id="IPR028082">
    <property type="entry name" value="Peripla_BP_I"/>
</dbReference>
<comment type="caution">
    <text evidence="1">The sequence shown here is derived from an EMBL/GenBank/DDBJ whole genome shotgun (WGS) entry which is preliminary data.</text>
</comment>